<dbReference type="EMBL" id="SNRW01007260">
    <property type="protein sequence ID" value="KAA6381554.1"/>
    <property type="molecule type" value="Genomic_DNA"/>
</dbReference>
<protein>
    <recommendedName>
        <fullName evidence="3">MIT domain-containing protein</fullName>
    </recommendedName>
</protein>
<accession>A0A5J4VGK0</accession>
<dbReference type="SUPFAM" id="SSF116846">
    <property type="entry name" value="MIT domain"/>
    <property type="match status" value="1"/>
</dbReference>
<dbReference type="InterPro" id="IPR036181">
    <property type="entry name" value="MIT_dom_sf"/>
</dbReference>
<evidence type="ECO:0000313" key="2">
    <source>
        <dbReference type="Proteomes" id="UP000324800"/>
    </source>
</evidence>
<dbReference type="Proteomes" id="UP000324800">
    <property type="component" value="Unassembled WGS sequence"/>
</dbReference>
<organism evidence="1 2">
    <name type="scientific">Streblomastix strix</name>
    <dbReference type="NCBI Taxonomy" id="222440"/>
    <lineage>
        <taxon>Eukaryota</taxon>
        <taxon>Metamonada</taxon>
        <taxon>Preaxostyla</taxon>
        <taxon>Oxymonadida</taxon>
        <taxon>Streblomastigidae</taxon>
        <taxon>Streblomastix</taxon>
    </lineage>
</organism>
<reference evidence="1 2" key="1">
    <citation type="submission" date="2019-03" db="EMBL/GenBank/DDBJ databases">
        <title>Single cell metagenomics reveals metabolic interactions within the superorganism composed of flagellate Streblomastix strix and complex community of Bacteroidetes bacteria on its surface.</title>
        <authorList>
            <person name="Treitli S.C."/>
            <person name="Kolisko M."/>
            <person name="Husnik F."/>
            <person name="Keeling P."/>
            <person name="Hampl V."/>
        </authorList>
    </citation>
    <scope>NUCLEOTIDE SEQUENCE [LARGE SCALE GENOMIC DNA]</scope>
    <source>
        <strain evidence="1">ST1C</strain>
    </source>
</reference>
<evidence type="ECO:0000313" key="1">
    <source>
        <dbReference type="EMBL" id="KAA6381554.1"/>
    </source>
</evidence>
<name>A0A5J4VGK0_9EUKA</name>
<sequence length="87" mass="10012">MLIELSNAVDAENTKDYKKALQHYKDAQKSVELAIKFQKYPQEKESYQQKLDSVVRTMASTDKNIVSSRSHAILQITIEGRPNENKE</sequence>
<dbReference type="OrthoDB" id="29072at2759"/>
<comment type="caution">
    <text evidence="1">The sequence shown here is derived from an EMBL/GenBank/DDBJ whole genome shotgun (WGS) entry which is preliminary data.</text>
</comment>
<dbReference type="AlphaFoldDB" id="A0A5J4VGK0"/>
<proteinExistence type="predicted"/>
<feature type="non-terminal residue" evidence="1">
    <location>
        <position position="87"/>
    </location>
</feature>
<dbReference type="Gene3D" id="1.20.58.80">
    <property type="entry name" value="Phosphotransferase system, lactose/cellobiose-type IIA subunit"/>
    <property type="match status" value="1"/>
</dbReference>
<evidence type="ECO:0008006" key="3">
    <source>
        <dbReference type="Google" id="ProtNLM"/>
    </source>
</evidence>
<gene>
    <name evidence="1" type="ORF">EZS28_022918</name>
</gene>